<accession>A0A381S6R4</accession>
<dbReference type="PANTHER" id="PTHR21098">
    <property type="entry name" value="RIBOFLAVIN SYNTHASE ALPHA CHAIN"/>
    <property type="match status" value="1"/>
</dbReference>
<protein>
    <recommendedName>
        <fullName evidence="2">Lumazine-binding domain-containing protein</fullName>
    </recommendedName>
</protein>
<dbReference type="InterPro" id="IPR026017">
    <property type="entry name" value="Lumazine-bd_dom"/>
</dbReference>
<dbReference type="NCBIfam" id="TIGR00187">
    <property type="entry name" value="ribE"/>
    <property type="match status" value="1"/>
</dbReference>
<dbReference type="InterPro" id="IPR023366">
    <property type="entry name" value="ATP_synth_asu-like_sf"/>
</dbReference>
<sequence length="159" mass="17286">VAVDGACLTVTSVTSEYLVFDIIGPTLERTIAGAYEVGKRVNLERAVQLEGRIDGHLVQGHVDSTGYLVQSVKEGEYWMMDFSIHKDVYALTISQGSIAINGVSLTISELRQDCVCQIGVIPFTFQHTNLGDLKPGDLVNVEGDLIGKYLSKILSKRGV</sequence>
<proteinExistence type="predicted"/>
<dbReference type="PANTHER" id="PTHR21098:SF0">
    <property type="entry name" value="RIBOFLAVIN SYNTHASE"/>
    <property type="match status" value="1"/>
</dbReference>
<dbReference type="Pfam" id="PF00677">
    <property type="entry name" value="Lum_binding"/>
    <property type="match status" value="2"/>
</dbReference>
<dbReference type="AlphaFoldDB" id="A0A381S6R4"/>
<evidence type="ECO:0000256" key="1">
    <source>
        <dbReference type="ARBA" id="ARBA00022737"/>
    </source>
</evidence>
<dbReference type="CDD" id="cd00402">
    <property type="entry name" value="Riboflavin_synthase_like"/>
    <property type="match status" value="1"/>
</dbReference>
<dbReference type="GO" id="GO:0004746">
    <property type="term" value="F:riboflavin synthase activity"/>
    <property type="evidence" value="ECO:0007669"/>
    <property type="project" value="TreeGrafter"/>
</dbReference>
<evidence type="ECO:0000259" key="2">
    <source>
        <dbReference type="PROSITE" id="PS51177"/>
    </source>
</evidence>
<dbReference type="InterPro" id="IPR001783">
    <property type="entry name" value="Lumazine-bd"/>
</dbReference>
<keyword evidence="1" id="KW-0677">Repeat</keyword>
<gene>
    <name evidence="3" type="ORF">METZ01_LOCUS52646</name>
</gene>
<dbReference type="Gene3D" id="2.40.30.20">
    <property type="match status" value="2"/>
</dbReference>
<dbReference type="GO" id="GO:0009231">
    <property type="term" value="P:riboflavin biosynthetic process"/>
    <property type="evidence" value="ECO:0007669"/>
    <property type="project" value="TreeGrafter"/>
</dbReference>
<dbReference type="SUPFAM" id="SSF63380">
    <property type="entry name" value="Riboflavin synthase domain-like"/>
    <property type="match status" value="2"/>
</dbReference>
<evidence type="ECO:0000313" key="3">
    <source>
        <dbReference type="EMBL" id="SUZ99792.1"/>
    </source>
</evidence>
<name>A0A381S6R4_9ZZZZ</name>
<dbReference type="PROSITE" id="PS51177">
    <property type="entry name" value="LUMAZINE_BIND"/>
    <property type="match status" value="2"/>
</dbReference>
<dbReference type="NCBIfam" id="NF006767">
    <property type="entry name" value="PRK09289.1"/>
    <property type="match status" value="1"/>
</dbReference>
<feature type="domain" description="Lumazine-binding" evidence="2">
    <location>
        <begin position="1"/>
        <end position="56"/>
    </location>
</feature>
<reference evidence="3" key="1">
    <citation type="submission" date="2018-05" db="EMBL/GenBank/DDBJ databases">
        <authorList>
            <person name="Lanie J.A."/>
            <person name="Ng W.-L."/>
            <person name="Kazmierczak K.M."/>
            <person name="Andrzejewski T.M."/>
            <person name="Davidsen T.M."/>
            <person name="Wayne K.J."/>
            <person name="Tettelin H."/>
            <person name="Glass J.I."/>
            <person name="Rusch D."/>
            <person name="Podicherti R."/>
            <person name="Tsui H.-C.T."/>
            <person name="Winkler M.E."/>
        </authorList>
    </citation>
    <scope>NUCLEOTIDE SEQUENCE</scope>
</reference>
<organism evidence="3">
    <name type="scientific">marine metagenome</name>
    <dbReference type="NCBI Taxonomy" id="408172"/>
    <lineage>
        <taxon>unclassified sequences</taxon>
        <taxon>metagenomes</taxon>
        <taxon>ecological metagenomes</taxon>
    </lineage>
</organism>
<dbReference type="InterPro" id="IPR017938">
    <property type="entry name" value="Riboflavin_synthase-like_b-brl"/>
</dbReference>
<feature type="non-terminal residue" evidence="3">
    <location>
        <position position="1"/>
    </location>
</feature>
<dbReference type="EMBL" id="UINC01002737">
    <property type="protein sequence ID" value="SUZ99792.1"/>
    <property type="molecule type" value="Genomic_DNA"/>
</dbReference>
<feature type="domain" description="Lumazine-binding" evidence="2">
    <location>
        <begin position="57"/>
        <end position="154"/>
    </location>
</feature>